<dbReference type="SUPFAM" id="SSF54713">
    <property type="entry name" value="Elongation factor Ts (EF-Ts), dimerisation domain"/>
    <property type="match status" value="2"/>
</dbReference>
<name>A0A9D9E6U6_9LACO</name>
<evidence type="ECO:0000256" key="3">
    <source>
        <dbReference type="ARBA" id="ARBA00022768"/>
    </source>
</evidence>
<dbReference type="InterPro" id="IPR009060">
    <property type="entry name" value="UBA-like_sf"/>
</dbReference>
<evidence type="ECO:0000259" key="9">
    <source>
        <dbReference type="Pfam" id="PF00889"/>
    </source>
</evidence>
<dbReference type="AlphaFoldDB" id="A0A9D9E6U6"/>
<comment type="caution">
    <text evidence="10">The sequence shown here is derived from an EMBL/GenBank/DDBJ whole genome shotgun (WGS) entry which is preliminary data.</text>
</comment>
<feature type="region of interest" description="Involved in Mg(2+) ion dislocation from EF-Tu" evidence="6">
    <location>
        <begin position="79"/>
        <end position="82"/>
    </location>
</feature>
<protein>
    <recommendedName>
        <fullName evidence="2 6">Elongation factor Ts</fullName>
        <shortName evidence="6">EF-Ts</shortName>
    </recommendedName>
</protein>
<dbReference type="InterPro" id="IPR014039">
    <property type="entry name" value="Transl_elong_EFTs/EF1B_dimer"/>
</dbReference>
<dbReference type="InterPro" id="IPR018101">
    <property type="entry name" value="Transl_elong_Ts_CS"/>
</dbReference>
<dbReference type="FunFam" id="1.10.8.10:FF:000001">
    <property type="entry name" value="Elongation factor Ts"/>
    <property type="match status" value="1"/>
</dbReference>
<keyword evidence="4 6" id="KW-0648">Protein biosynthesis</keyword>
<dbReference type="GO" id="GO:0005737">
    <property type="term" value="C:cytoplasm"/>
    <property type="evidence" value="ECO:0007669"/>
    <property type="project" value="UniProtKB-SubCell"/>
</dbReference>
<comment type="function">
    <text evidence="5 6 7">Associates with the EF-Tu.GDP complex and induces the exchange of GDP to GTP. It remains bound to the aminoacyl-tRNA.EF-Tu.GTP complex up to the GTP hydrolysis stage on the ribosome.</text>
</comment>
<gene>
    <name evidence="6" type="primary">tsf</name>
    <name evidence="10" type="ORF">IAA89_04235</name>
</gene>
<evidence type="ECO:0000256" key="2">
    <source>
        <dbReference type="ARBA" id="ARBA00016956"/>
    </source>
</evidence>
<evidence type="ECO:0000256" key="1">
    <source>
        <dbReference type="ARBA" id="ARBA00005532"/>
    </source>
</evidence>
<dbReference type="Proteomes" id="UP000823614">
    <property type="component" value="Unassembled WGS sequence"/>
</dbReference>
<dbReference type="SUPFAM" id="SSF46934">
    <property type="entry name" value="UBA-like"/>
    <property type="match status" value="1"/>
</dbReference>
<evidence type="ECO:0000256" key="4">
    <source>
        <dbReference type="ARBA" id="ARBA00022917"/>
    </source>
</evidence>
<sequence>MAITAKQVKSLRDKTGVGMMDAKKALVEADGDEAKALDILREKGIAKAAKKSDRVAADGSTSVYVDGNRAAIIELNSETDFVASNDNFKNLLNTIAEAIAKNNPSTVDDVLKLKDSEGNTINDDIISTTQVTGEKISLRRFKVVEKTDDQVFGSYIHMGGAIAALVVLDGNDAEAAKDVAMHVAAINPEYRDRNDVPADKLNHEKEVLANEDDLNGKPDNIKEKIIEGRLNKWLSEISLNDQPFVKDTDQTVSQYLDSKNCKLASFIRYQVGEGIEKKDDDFVSEVMNQIK</sequence>
<dbReference type="Gene3D" id="1.10.286.20">
    <property type="match status" value="1"/>
</dbReference>
<dbReference type="InterPro" id="IPR001816">
    <property type="entry name" value="Transl_elong_EFTs/EF1B"/>
</dbReference>
<evidence type="ECO:0000256" key="6">
    <source>
        <dbReference type="HAMAP-Rule" id="MF_00050"/>
    </source>
</evidence>
<evidence type="ECO:0000256" key="8">
    <source>
        <dbReference type="RuleBase" id="RU000643"/>
    </source>
</evidence>
<dbReference type="CDD" id="cd14275">
    <property type="entry name" value="UBA_EF-Ts"/>
    <property type="match status" value="1"/>
</dbReference>
<dbReference type="Gene3D" id="3.30.479.20">
    <property type="entry name" value="Elongation factor Ts, dimerisation domain"/>
    <property type="match status" value="2"/>
</dbReference>
<proteinExistence type="inferred from homology"/>
<evidence type="ECO:0000313" key="10">
    <source>
        <dbReference type="EMBL" id="MBO8441622.1"/>
    </source>
</evidence>
<dbReference type="EMBL" id="JADIMP010000066">
    <property type="protein sequence ID" value="MBO8441622.1"/>
    <property type="molecule type" value="Genomic_DNA"/>
</dbReference>
<keyword evidence="3 6" id="KW-0251">Elongation factor</keyword>
<dbReference type="GO" id="GO:0003746">
    <property type="term" value="F:translation elongation factor activity"/>
    <property type="evidence" value="ECO:0007669"/>
    <property type="project" value="UniProtKB-UniRule"/>
</dbReference>
<keyword evidence="6" id="KW-0963">Cytoplasm</keyword>
<reference evidence="10" key="1">
    <citation type="submission" date="2020-10" db="EMBL/GenBank/DDBJ databases">
        <authorList>
            <person name="Gilroy R."/>
        </authorList>
    </citation>
    <scope>NUCLEOTIDE SEQUENCE</scope>
    <source>
        <strain evidence="10">C6-149</strain>
    </source>
</reference>
<evidence type="ECO:0000256" key="7">
    <source>
        <dbReference type="RuleBase" id="RU000642"/>
    </source>
</evidence>
<dbReference type="HAMAP" id="MF_00050">
    <property type="entry name" value="EF_Ts"/>
    <property type="match status" value="1"/>
</dbReference>
<dbReference type="PROSITE" id="PS01126">
    <property type="entry name" value="EF_TS_1"/>
    <property type="match status" value="1"/>
</dbReference>
<reference evidence="10" key="2">
    <citation type="journal article" date="2021" name="PeerJ">
        <title>Extensive microbial diversity within the chicken gut microbiome revealed by metagenomics and culture.</title>
        <authorList>
            <person name="Gilroy R."/>
            <person name="Ravi A."/>
            <person name="Getino M."/>
            <person name="Pursley I."/>
            <person name="Horton D.L."/>
            <person name="Alikhan N.F."/>
            <person name="Baker D."/>
            <person name="Gharbi K."/>
            <person name="Hall N."/>
            <person name="Watson M."/>
            <person name="Adriaenssens E.M."/>
            <person name="Foster-Nyarko E."/>
            <person name="Jarju S."/>
            <person name="Secka A."/>
            <person name="Antonio M."/>
            <person name="Oren A."/>
            <person name="Chaudhuri R.R."/>
            <person name="La Ragione R."/>
            <person name="Hildebrand F."/>
            <person name="Pallen M.J."/>
        </authorList>
    </citation>
    <scope>NUCLEOTIDE SEQUENCE</scope>
    <source>
        <strain evidence="10">C6-149</strain>
    </source>
</reference>
<dbReference type="PANTHER" id="PTHR11741:SF0">
    <property type="entry name" value="ELONGATION FACTOR TS, MITOCHONDRIAL"/>
    <property type="match status" value="1"/>
</dbReference>
<dbReference type="PROSITE" id="PS01127">
    <property type="entry name" value="EF_TS_2"/>
    <property type="match status" value="1"/>
</dbReference>
<dbReference type="PANTHER" id="PTHR11741">
    <property type="entry name" value="ELONGATION FACTOR TS"/>
    <property type="match status" value="1"/>
</dbReference>
<feature type="domain" description="Translation elongation factor EFTs/EF1B dimerisation" evidence="9">
    <location>
        <begin position="70"/>
        <end position="273"/>
    </location>
</feature>
<comment type="subcellular location">
    <subcellularLocation>
        <location evidence="6 8">Cytoplasm</location>
    </subcellularLocation>
</comment>
<dbReference type="Gene3D" id="1.10.8.10">
    <property type="entry name" value="DNA helicase RuvA subunit, C-terminal domain"/>
    <property type="match status" value="1"/>
</dbReference>
<evidence type="ECO:0000256" key="5">
    <source>
        <dbReference type="ARBA" id="ARBA00025453"/>
    </source>
</evidence>
<organism evidence="10 11">
    <name type="scientific">Candidatus Gallilactobacillus intestinavium</name>
    <dbReference type="NCBI Taxonomy" id="2840838"/>
    <lineage>
        <taxon>Bacteria</taxon>
        <taxon>Bacillati</taxon>
        <taxon>Bacillota</taxon>
        <taxon>Bacilli</taxon>
        <taxon>Lactobacillales</taxon>
        <taxon>Lactobacillaceae</taxon>
        <taxon>Lactobacillaceae incertae sedis</taxon>
        <taxon>Candidatus Gallilactobacillus</taxon>
    </lineage>
</organism>
<dbReference type="NCBIfam" id="TIGR00116">
    <property type="entry name" value="tsf"/>
    <property type="match status" value="1"/>
</dbReference>
<evidence type="ECO:0000313" key="11">
    <source>
        <dbReference type="Proteomes" id="UP000823614"/>
    </source>
</evidence>
<dbReference type="FunFam" id="1.10.286.20:FF:000001">
    <property type="entry name" value="Elongation factor Ts"/>
    <property type="match status" value="1"/>
</dbReference>
<dbReference type="InterPro" id="IPR036402">
    <property type="entry name" value="EF-Ts_dimer_sf"/>
</dbReference>
<comment type="similarity">
    <text evidence="1 6 7">Belongs to the EF-Ts family.</text>
</comment>
<dbReference type="Pfam" id="PF00889">
    <property type="entry name" value="EF_TS"/>
    <property type="match status" value="1"/>
</dbReference>
<accession>A0A9D9E6U6</accession>